<reference evidence="2 3" key="1">
    <citation type="journal article" date="2018" name="Mycol. Prog.">
        <title>Coniella lustricola, a new species from submerged detritus.</title>
        <authorList>
            <person name="Raudabaugh D.B."/>
            <person name="Iturriaga T."/>
            <person name="Carver A."/>
            <person name="Mondo S."/>
            <person name="Pangilinan J."/>
            <person name="Lipzen A."/>
            <person name="He G."/>
            <person name="Amirebrahimi M."/>
            <person name="Grigoriev I.V."/>
            <person name="Miller A.N."/>
        </authorList>
    </citation>
    <scope>NUCLEOTIDE SEQUENCE [LARGE SCALE GENOMIC DNA]</scope>
    <source>
        <strain evidence="2 3">B22-T-1</strain>
    </source>
</reference>
<organism evidence="2 3">
    <name type="scientific">Coniella lustricola</name>
    <dbReference type="NCBI Taxonomy" id="2025994"/>
    <lineage>
        <taxon>Eukaryota</taxon>
        <taxon>Fungi</taxon>
        <taxon>Dikarya</taxon>
        <taxon>Ascomycota</taxon>
        <taxon>Pezizomycotina</taxon>
        <taxon>Sordariomycetes</taxon>
        <taxon>Sordariomycetidae</taxon>
        <taxon>Diaporthales</taxon>
        <taxon>Schizoparmaceae</taxon>
        <taxon>Coniella</taxon>
    </lineage>
</organism>
<feature type="region of interest" description="Disordered" evidence="1">
    <location>
        <begin position="1"/>
        <end position="32"/>
    </location>
</feature>
<evidence type="ECO:0000256" key="1">
    <source>
        <dbReference type="SAM" id="MobiDB-lite"/>
    </source>
</evidence>
<proteinExistence type="predicted"/>
<evidence type="ECO:0000313" key="3">
    <source>
        <dbReference type="Proteomes" id="UP000241462"/>
    </source>
</evidence>
<dbReference type="EMBL" id="KZ678380">
    <property type="protein sequence ID" value="PSS00952.1"/>
    <property type="molecule type" value="Genomic_DNA"/>
</dbReference>
<protein>
    <submittedName>
        <fullName evidence="2">Uncharacterized protein</fullName>
    </submittedName>
</protein>
<dbReference type="Proteomes" id="UP000241462">
    <property type="component" value="Unassembled WGS sequence"/>
</dbReference>
<sequence length="203" mass="22764">MDPQPSATNTKHKHNTNSKHTLPPENDMCSSKSQVQNFHHKELIILSFYRKHAKSQRSQAQPTQVMPSQPNLYSFNFTTFSVQIICLTNHKEESLPCGVCNKQRSKRHCPEKKGKKRGGGRGIEGVVDPSCKSHGCNTYYKYYGPGCVRQDGDQAHTRFNQNPDGDQENGCTGCECHSQSETMDGDSTQASETCHNQDSMLLK</sequence>
<keyword evidence="3" id="KW-1185">Reference proteome</keyword>
<dbReference type="AlphaFoldDB" id="A0A2T3AK77"/>
<evidence type="ECO:0000313" key="2">
    <source>
        <dbReference type="EMBL" id="PSS00952.1"/>
    </source>
</evidence>
<dbReference type="InParanoid" id="A0A2T3AK77"/>
<gene>
    <name evidence="2" type="ORF">BD289DRAFT_284882</name>
</gene>
<name>A0A2T3AK77_9PEZI</name>
<feature type="region of interest" description="Disordered" evidence="1">
    <location>
        <begin position="181"/>
        <end position="203"/>
    </location>
</feature>
<accession>A0A2T3AK77</accession>